<evidence type="ECO:0000256" key="5">
    <source>
        <dbReference type="ARBA" id="ARBA00023027"/>
    </source>
</evidence>
<comment type="caution">
    <text evidence="6">The sequence shown here is derived from an EMBL/GenBank/DDBJ whole genome shotgun (WGS) entry which is preliminary data.</text>
</comment>
<evidence type="ECO:0000313" key="7">
    <source>
        <dbReference type="Proteomes" id="UP000823637"/>
    </source>
</evidence>
<accession>A0A9D9HD84</accession>
<keyword evidence="3" id="KW-0274">FAD</keyword>
<keyword evidence="5" id="KW-0520">NAD</keyword>
<dbReference type="PANTHER" id="PTHR46091:SF3">
    <property type="entry name" value="AMINE OXIDASE DOMAIN-CONTAINING PROTEIN"/>
    <property type="match status" value="1"/>
</dbReference>
<gene>
    <name evidence="6" type="ORF">IAC32_02625</name>
</gene>
<protein>
    <submittedName>
        <fullName evidence="6">Uncharacterized protein</fullName>
    </submittedName>
</protein>
<dbReference type="SUPFAM" id="SSF51905">
    <property type="entry name" value="FAD/NAD(P)-binding domain"/>
    <property type="match status" value="1"/>
</dbReference>
<dbReference type="EMBL" id="JADIMR010000036">
    <property type="protein sequence ID" value="MBO8446624.1"/>
    <property type="molecule type" value="Genomic_DNA"/>
</dbReference>
<reference evidence="6" key="2">
    <citation type="journal article" date="2021" name="PeerJ">
        <title>Extensive microbial diversity within the chicken gut microbiome revealed by metagenomics and culture.</title>
        <authorList>
            <person name="Gilroy R."/>
            <person name="Ravi A."/>
            <person name="Getino M."/>
            <person name="Pursley I."/>
            <person name="Horton D.L."/>
            <person name="Alikhan N.F."/>
            <person name="Baker D."/>
            <person name="Gharbi K."/>
            <person name="Hall N."/>
            <person name="Watson M."/>
            <person name="Adriaenssens E.M."/>
            <person name="Foster-Nyarko E."/>
            <person name="Jarju S."/>
            <person name="Secka A."/>
            <person name="Antonio M."/>
            <person name="Oren A."/>
            <person name="Chaudhuri R.R."/>
            <person name="La Ragione R."/>
            <person name="Hildebrand F."/>
            <person name="Pallen M.J."/>
        </authorList>
    </citation>
    <scope>NUCLEOTIDE SEQUENCE</scope>
    <source>
        <strain evidence="6">D3-1215</strain>
    </source>
</reference>
<reference evidence="6" key="1">
    <citation type="submission" date="2020-10" db="EMBL/GenBank/DDBJ databases">
        <authorList>
            <person name="Gilroy R."/>
        </authorList>
    </citation>
    <scope>NUCLEOTIDE SEQUENCE</scope>
    <source>
        <strain evidence="6">D3-1215</strain>
    </source>
</reference>
<dbReference type="AlphaFoldDB" id="A0A9D9HD84"/>
<dbReference type="Proteomes" id="UP000823637">
    <property type="component" value="Unassembled WGS sequence"/>
</dbReference>
<dbReference type="InterPro" id="IPR052206">
    <property type="entry name" value="Retinol_saturase"/>
</dbReference>
<keyword evidence="2" id="KW-0732">Signal</keyword>
<evidence type="ECO:0000256" key="4">
    <source>
        <dbReference type="ARBA" id="ARBA00022857"/>
    </source>
</evidence>
<evidence type="ECO:0000256" key="3">
    <source>
        <dbReference type="ARBA" id="ARBA00022827"/>
    </source>
</evidence>
<dbReference type="Gene3D" id="3.50.50.60">
    <property type="entry name" value="FAD/NAD(P)-binding domain"/>
    <property type="match status" value="1"/>
</dbReference>
<dbReference type="PANTHER" id="PTHR46091">
    <property type="entry name" value="BLR7054 PROTEIN"/>
    <property type="match status" value="1"/>
</dbReference>
<dbReference type="InterPro" id="IPR036188">
    <property type="entry name" value="FAD/NAD-bd_sf"/>
</dbReference>
<evidence type="ECO:0000313" key="6">
    <source>
        <dbReference type="EMBL" id="MBO8446624.1"/>
    </source>
</evidence>
<keyword evidence="1" id="KW-0285">Flavoprotein</keyword>
<evidence type="ECO:0000256" key="1">
    <source>
        <dbReference type="ARBA" id="ARBA00022630"/>
    </source>
</evidence>
<sequence length="274" mass="30519">MESIINAGGKVCAGETVKEINVENKEISSVVTDNGNRFKADMYISAIHPCSLLDLLPPGTFQKAYCKRLQSIPNSYSAFSVYIGLKDGTAIPFVNHTRYFMQSADVMWKLYDYNEEEFPSGFLCITPPSSKIGKYADRITVTCPMPFSAVAKWADSRTGHRPVEYKEWKARMLSQVLDKLELMIPGVRNDAEFIIASSPLTIRDYYAVKEGSMYGYMYDCTDMALSYIPMATKLRNLLLTGQNVFLHGMCGVSLTAIKTAECLTGRGSIVSKIP</sequence>
<name>A0A9D9HD84_9BACT</name>
<organism evidence="6 7">
    <name type="scientific">Candidatus Enterocola intestinipullorum</name>
    <dbReference type="NCBI Taxonomy" id="2840783"/>
    <lineage>
        <taxon>Bacteria</taxon>
        <taxon>Pseudomonadati</taxon>
        <taxon>Bacteroidota</taxon>
        <taxon>Bacteroidia</taxon>
        <taxon>Bacteroidales</taxon>
        <taxon>Candidatus Enterocola</taxon>
    </lineage>
</organism>
<proteinExistence type="predicted"/>
<keyword evidence="4" id="KW-0521">NADP</keyword>
<evidence type="ECO:0000256" key="2">
    <source>
        <dbReference type="ARBA" id="ARBA00022729"/>
    </source>
</evidence>